<accession>A0A7C4NN91</accession>
<dbReference type="SMART" id="SM00849">
    <property type="entry name" value="Lactamase_B"/>
    <property type="match status" value="1"/>
</dbReference>
<gene>
    <name evidence="5" type="ORF">ENU08_01430</name>
    <name evidence="4" type="ORF">ENU41_07360</name>
</gene>
<dbReference type="InterPro" id="IPR022877">
    <property type="entry name" value="UPF0173"/>
</dbReference>
<comment type="caution">
    <text evidence="5">The sequence shown here is derived from an EMBL/GenBank/DDBJ whole genome shotgun (WGS) entry which is preliminary data.</text>
</comment>
<dbReference type="PANTHER" id="PTHR43546:SF3">
    <property type="entry name" value="UPF0173 METAL-DEPENDENT HYDROLASE MJ1163"/>
    <property type="match status" value="1"/>
</dbReference>
<dbReference type="HAMAP" id="MF_00457">
    <property type="entry name" value="UPF0173"/>
    <property type="match status" value="1"/>
</dbReference>
<dbReference type="GO" id="GO:0016787">
    <property type="term" value="F:hydrolase activity"/>
    <property type="evidence" value="ECO:0007669"/>
    <property type="project" value="UniProtKB-UniRule"/>
</dbReference>
<dbReference type="SUPFAM" id="SSF56281">
    <property type="entry name" value="Metallo-hydrolase/oxidoreductase"/>
    <property type="match status" value="1"/>
</dbReference>
<reference evidence="5" key="1">
    <citation type="journal article" date="2020" name="mSystems">
        <title>Genome- and Community-Level Interaction Insights into Carbon Utilization and Element Cycling Functions of Hydrothermarchaeota in Hydrothermal Sediment.</title>
        <authorList>
            <person name="Zhou Z."/>
            <person name="Liu Y."/>
            <person name="Xu W."/>
            <person name="Pan J."/>
            <person name="Luo Z.H."/>
            <person name="Li M."/>
        </authorList>
    </citation>
    <scope>NUCLEOTIDE SEQUENCE [LARGE SCALE GENOMIC DNA]</scope>
    <source>
        <strain evidence="5">SpSt-637</strain>
        <strain evidence="4">SpSt-667</strain>
    </source>
</reference>
<evidence type="ECO:0000313" key="4">
    <source>
        <dbReference type="EMBL" id="HGQ36473.1"/>
    </source>
</evidence>
<dbReference type="EMBL" id="DTCK01000041">
    <property type="protein sequence ID" value="HGQ36473.1"/>
    <property type="molecule type" value="Genomic_DNA"/>
</dbReference>
<dbReference type="NCBIfam" id="NF001911">
    <property type="entry name" value="PRK00685.1"/>
    <property type="match status" value="1"/>
</dbReference>
<sequence length="231" mass="25538">MVKIRWLGHAAFVVELNNKVVLIDPWVTNPLSPYRSANGFARDYDRVDLIIVTHDHGDHVGESVELLKIYTNAKIVALYELAEDIAKKAKAVNRSIAANIGGPINIEGFKLVFTEAKHSSTLAHPSGVIILSKSFSIYHAGDTGAFLDMKLIGELYSPTVALLPIGGWFTMGIMEAIKAVELIKPKYVIPMHYNTFDLIKADPEEFSRLAREKAPDVKTIVLSPGEKIEIE</sequence>
<evidence type="ECO:0000313" key="5">
    <source>
        <dbReference type="EMBL" id="HGQ63891.1"/>
    </source>
</evidence>
<dbReference type="PANTHER" id="PTHR43546">
    <property type="entry name" value="UPF0173 METAL-DEPENDENT HYDROLASE MJ1163-RELATED"/>
    <property type="match status" value="1"/>
</dbReference>
<dbReference type="AlphaFoldDB" id="A0A7C4NN91"/>
<organism evidence="5">
    <name type="scientific">Ignisphaera aggregans</name>
    <dbReference type="NCBI Taxonomy" id="334771"/>
    <lineage>
        <taxon>Archaea</taxon>
        <taxon>Thermoproteota</taxon>
        <taxon>Thermoprotei</taxon>
        <taxon>Desulfurococcales</taxon>
        <taxon>Desulfurococcaceae</taxon>
        <taxon>Ignisphaera</taxon>
    </lineage>
</organism>
<evidence type="ECO:0000256" key="1">
    <source>
        <dbReference type="ARBA" id="ARBA00022801"/>
    </source>
</evidence>
<keyword evidence="1 2" id="KW-0378">Hydrolase</keyword>
<dbReference type="InterPro" id="IPR036866">
    <property type="entry name" value="RibonucZ/Hydroxyglut_hydro"/>
</dbReference>
<proteinExistence type="inferred from homology"/>
<evidence type="ECO:0000256" key="2">
    <source>
        <dbReference type="HAMAP-Rule" id="MF_00457"/>
    </source>
</evidence>
<protein>
    <recommendedName>
        <fullName evidence="2">UPF0173 metal-dependent hydrolase ENU08_01430</fullName>
    </recommendedName>
</protein>
<feature type="domain" description="Metallo-beta-lactamase" evidence="3">
    <location>
        <begin position="8"/>
        <end position="192"/>
    </location>
</feature>
<dbReference type="InterPro" id="IPR001279">
    <property type="entry name" value="Metallo-B-lactamas"/>
</dbReference>
<comment type="similarity">
    <text evidence="2">Belongs to the UPF0173 family.</text>
</comment>
<dbReference type="Pfam" id="PF13483">
    <property type="entry name" value="Lactamase_B_3"/>
    <property type="match status" value="1"/>
</dbReference>
<name>A0A7C4NN91_9CREN</name>
<dbReference type="EMBL" id="DTBD01000009">
    <property type="protein sequence ID" value="HGQ63891.1"/>
    <property type="molecule type" value="Genomic_DNA"/>
</dbReference>
<dbReference type="Gene3D" id="3.60.15.10">
    <property type="entry name" value="Ribonuclease Z/Hydroxyacylglutathione hydrolase-like"/>
    <property type="match status" value="1"/>
</dbReference>
<evidence type="ECO:0000259" key="3">
    <source>
        <dbReference type="SMART" id="SM00849"/>
    </source>
</evidence>
<dbReference type="InterPro" id="IPR050114">
    <property type="entry name" value="UPF0173_UPF0282_UlaG_hydrolase"/>
</dbReference>